<keyword evidence="6" id="KW-0547">Nucleotide-binding</keyword>
<dbReference type="GO" id="GO:0050567">
    <property type="term" value="F:glutaminyl-tRNA synthase (glutamine-hydrolyzing) activity"/>
    <property type="evidence" value="ECO:0007669"/>
    <property type="project" value="UniProtKB-UniRule"/>
</dbReference>
<accession>A0A4V3ETV7</accession>
<dbReference type="PANTHER" id="PTHR15004:SF0">
    <property type="entry name" value="GLUTAMYL-TRNA(GLN) AMIDOTRANSFERASE SUBUNIT C, MITOCHONDRIAL"/>
    <property type="match status" value="1"/>
</dbReference>
<dbReference type="AlphaFoldDB" id="A0A4V3ETV7"/>
<evidence type="ECO:0000256" key="1">
    <source>
        <dbReference type="ARBA" id="ARBA00010757"/>
    </source>
</evidence>
<comment type="caution">
    <text evidence="7">The sequence shown here is derived from an EMBL/GenBank/DDBJ whole genome shotgun (WGS) entry which is preliminary data.</text>
</comment>
<dbReference type="GO" id="GO:0006450">
    <property type="term" value="P:regulation of translational fidelity"/>
    <property type="evidence" value="ECO:0007669"/>
    <property type="project" value="InterPro"/>
</dbReference>
<evidence type="ECO:0000313" key="8">
    <source>
        <dbReference type="Proteomes" id="UP000295325"/>
    </source>
</evidence>
<keyword evidence="6" id="KW-0067">ATP-binding</keyword>
<keyword evidence="6" id="KW-0436">Ligase</keyword>
<comment type="function">
    <text evidence="3 6">Allows the formation of correctly charged Asn-tRNA(Asn) or Gln-tRNA(Gln) through the transamidation of misacylated Asp-tRNA(Asn) or Glu-tRNA(Gln) in organisms which lack either or both of asparaginyl-tRNA or glutaminyl-tRNA synthetases. The reaction takes place in the presence of glutamine and ATP through an activated phospho-Asp-tRNA(Asn) or phospho-Glu-tRNA(Gln).</text>
</comment>
<keyword evidence="6" id="KW-0648">Protein biosynthesis</keyword>
<evidence type="ECO:0000256" key="6">
    <source>
        <dbReference type="HAMAP-Rule" id="MF_00122"/>
    </source>
</evidence>
<comment type="subunit">
    <text evidence="2 6">Heterotrimer of A, B and C subunits.</text>
</comment>
<dbReference type="GO" id="GO:0005524">
    <property type="term" value="F:ATP binding"/>
    <property type="evidence" value="ECO:0007669"/>
    <property type="project" value="UniProtKB-KW"/>
</dbReference>
<dbReference type="Proteomes" id="UP000295325">
    <property type="component" value="Unassembled WGS sequence"/>
</dbReference>
<keyword evidence="8" id="KW-1185">Reference proteome</keyword>
<dbReference type="NCBIfam" id="TIGR00135">
    <property type="entry name" value="gatC"/>
    <property type="match status" value="1"/>
</dbReference>
<evidence type="ECO:0000256" key="4">
    <source>
        <dbReference type="ARBA" id="ARBA00047380"/>
    </source>
</evidence>
<dbReference type="Pfam" id="PF02686">
    <property type="entry name" value="GatC"/>
    <property type="match status" value="1"/>
</dbReference>
<dbReference type="Gene3D" id="1.10.20.60">
    <property type="entry name" value="Glu-tRNAGln amidotransferase C subunit, N-terminal domain"/>
    <property type="match status" value="1"/>
</dbReference>
<dbReference type="GO" id="GO:0016740">
    <property type="term" value="F:transferase activity"/>
    <property type="evidence" value="ECO:0007669"/>
    <property type="project" value="UniProtKB-KW"/>
</dbReference>
<comment type="similarity">
    <text evidence="1 6">Belongs to the GatC family.</text>
</comment>
<dbReference type="InterPro" id="IPR003837">
    <property type="entry name" value="GatC"/>
</dbReference>
<evidence type="ECO:0000313" key="7">
    <source>
        <dbReference type="EMBL" id="TDT58408.1"/>
    </source>
</evidence>
<dbReference type="GO" id="GO:0070681">
    <property type="term" value="P:glutaminyl-tRNAGln biosynthesis via transamidation"/>
    <property type="evidence" value="ECO:0007669"/>
    <property type="project" value="TreeGrafter"/>
</dbReference>
<dbReference type="SUPFAM" id="SSF141000">
    <property type="entry name" value="Glu-tRNAGln amidotransferase C subunit"/>
    <property type="match status" value="1"/>
</dbReference>
<dbReference type="EC" id="6.3.5.-" evidence="6"/>
<dbReference type="GO" id="GO:0050566">
    <property type="term" value="F:asparaginyl-tRNA synthase (glutamine-hydrolyzing) activity"/>
    <property type="evidence" value="ECO:0007669"/>
    <property type="project" value="RHEA"/>
</dbReference>
<comment type="catalytic activity">
    <reaction evidence="5 6">
        <text>L-glutamyl-tRNA(Gln) + L-glutamine + ATP + H2O = L-glutaminyl-tRNA(Gln) + L-glutamate + ADP + phosphate + H(+)</text>
        <dbReference type="Rhea" id="RHEA:17521"/>
        <dbReference type="Rhea" id="RHEA-COMP:9681"/>
        <dbReference type="Rhea" id="RHEA-COMP:9684"/>
        <dbReference type="ChEBI" id="CHEBI:15377"/>
        <dbReference type="ChEBI" id="CHEBI:15378"/>
        <dbReference type="ChEBI" id="CHEBI:29985"/>
        <dbReference type="ChEBI" id="CHEBI:30616"/>
        <dbReference type="ChEBI" id="CHEBI:43474"/>
        <dbReference type="ChEBI" id="CHEBI:58359"/>
        <dbReference type="ChEBI" id="CHEBI:78520"/>
        <dbReference type="ChEBI" id="CHEBI:78521"/>
        <dbReference type="ChEBI" id="CHEBI:456216"/>
    </reaction>
</comment>
<evidence type="ECO:0000256" key="2">
    <source>
        <dbReference type="ARBA" id="ARBA00011123"/>
    </source>
</evidence>
<evidence type="ECO:0000256" key="5">
    <source>
        <dbReference type="ARBA" id="ARBA00047913"/>
    </source>
</evidence>
<dbReference type="InterPro" id="IPR036113">
    <property type="entry name" value="Asp/Glu-ADT_sf_sub_c"/>
</dbReference>
<proteinExistence type="inferred from homology"/>
<keyword evidence="7" id="KW-0808">Transferase</keyword>
<dbReference type="EMBL" id="SOAZ01000011">
    <property type="protein sequence ID" value="TDT58408.1"/>
    <property type="molecule type" value="Genomic_DNA"/>
</dbReference>
<dbReference type="HAMAP" id="MF_00122">
    <property type="entry name" value="GatC"/>
    <property type="match status" value="1"/>
</dbReference>
<dbReference type="OrthoDB" id="9813938at2"/>
<gene>
    <name evidence="6" type="primary">gatC</name>
    <name evidence="7" type="ORF">EDD71_11143</name>
</gene>
<sequence length="95" mass="10829">MSVSIKDVEYVAKLARLEFSEKEKVKFTEELNSILKYVEKLSEVDTSGVEPAIGAYPMYNALREDEISPSLDREEILKNAPDKQDGYFKVPKVID</sequence>
<protein>
    <recommendedName>
        <fullName evidence="6">Aspartyl/glutamyl-tRNA(Asn/Gln) amidotransferase subunit C</fullName>
        <shortName evidence="6">Asp/Glu-ADT subunit C</shortName>
        <ecNumber evidence="6">6.3.5.-</ecNumber>
    </recommendedName>
</protein>
<dbReference type="RefSeq" id="WP_133628208.1">
    <property type="nucleotide sequence ID" value="NZ_SOAZ01000011.1"/>
</dbReference>
<name>A0A4V3ETV7_9CLOT</name>
<dbReference type="PANTHER" id="PTHR15004">
    <property type="entry name" value="GLUTAMYL-TRNA(GLN) AMIDOTRANSFERASE SUBUNIT C, MITOCHONDRIAL"/>
    <property type="match status" value="1"/>
</dbReference>
<dbReference type="GO" id="GO:0006412">
    <property type="term" value="P:translation"/>
    <property type="evidence" value="ECO:0007669"/>
    <property type="project" value="UniProtKB-UniRule"/>
</dbReference>
<comment type="catalytic activity">
    <reaction evidence="4 6">
        <text>L-aspartyl-tRNA(Asn) + L-glutamine + ATP + H2O = L-asparaginyl-tRNA(Asn) + L-glutamate + ADP + phosphate + 2 H(+)</text>
        <dbReference type="Rhea" id="RHEA:14513"/>
        <dbReference type="Rhea" id="RHEA-COMP:9674"/>
        <dbReference type="Rhea" id="RHEA-COMP:9677"/>
        <dbReference type="ChEBI" id="CHEBI:15377"/>
        <dbReference type="ChEBI" id="CHEBI:15378"/>
        <dbReference type="ChEBI" id="CHEBI:29985"/>
        <dbReference type="ChEBI" id="CHEBI:30616"/>
        <dbReference type="ChEBI" id="CHEBI:43474"/>
        <dbReference type="ChEBI" id="CHEBI:58359"/>
        <dbReference type="ChEBI" id="CHEBI:78515"/>
        <dbReference type="ChEBI" id="CHEBI:78516"/>
        <dbReference type="ChEBI" id="CHEBI:456216"/>
    </reaction>
</comment>
<evidence type="ECO:0000256" key="3">
    <source>
        <dbReference type="ARBA" id="ARBA00024799"/>
    </source>
</evidence>
<reference evidence="7 8" key="1">
    <citation type="submission" date="2019-03" db="EMBL/GenBank/DDBJ databases">
        <title>Genomic Encyclopedia of Type Strains, Phase IV (KMG-IV): sequencing the most valuable type-strain genomes for metagenomic binning, comparative biology and taxonomic classification.</title>
        <authorList>
            <person name="Goeker M."/>
        </authorList>
    </citation>
    <scope>NUCLEOTIDE SEQUENCE [LARGE SCALE GENOMIC DNA]</scope>
    <source>
        <strain evidence="7 8">DSM 24455</strain>
    </source>
</reference>
<organism evidence="7 8">
    <name type="scientific">Fonticella tunisiensis</name>
    <dbReference type="NCBI Taxonomy" id="1096341"/>
    <lineage>
        <taxon>Bacteria</taxon>
        <taxon>Bacillati</taxon>
        <taxon>Bacillota</taxon>
        <taxon>Clostridia</taxon>
        <taxon>Eubacteriales</taxon>
        <taxon>Clostridiaceae</taxon>
        <taxon>Fonticella</taxon>
    </lineage>
</organism>